<evidence type="ECO:0000313" key="2">
    <source>
        <dbReference type="Proteomes" id="UP000247792"/>
    </source>
</evidence>
<keyword evidence="2" id="KW-1185">Reference proteome</keyword>
<sequence length="111" mass="12073">MHIFCDESGNTGSDLLNKEQPLFSLASTCLDADVAAGLVGPLLCRGQTEAKYSKLKSSVSGQKTLIEFFMSPELSSLTGKVLLADKRSPEPPLMRYLLGLANGLHRYITRI</sequence>
<evidence type="ECO:0000313" key="1">
    <source>
        <dbReference type="EMBL" id="PXX46972.1"/>
    </source>
</evidence>
<gene>
    <name evidence="1" type="ORF">DFR42_101548</name>
</gene>
<proteinExistence type="predicted"/>
<accession>A0A318JIC4</accession>
<organism evidence="1 2">
    <name type="scientific">Undibacterium pigrum</name>
    <dbReference type="NCBI Taxonomy" id="401470"/>
    <lineage>
        <taxon>Bacteria</taxon>
        <taxon>Pseudomonadati</taxon>
        <taxon>Pseudomonadota</taxon>
        <taxon>Betaproteobacteria</taxon>
        <taxon>Burkholderiales</taxon>
        <taxon>Oxalobacteraceae</taxon>
        <taxon>Undibacterium</taxon>
    </lineage>
</organism>
<dbReference type="Proteomes" id="UP000247792">
    <property type="component" value="Unassembled WGS sequence"/>
</dbReference>
<name>A0A318JIC4_9BURK</name>
<dbReference type="EMBL" id="QJKB01000001">
    <property type="protein sequence ID" value="PXX46972.1"/>
    <property type="molecule type" value="Genomic_DNA"/>
</dbReference>
<protein>
    <submittedName>
        <fullName evidence="1">Uncharacterized protein DUF3800</fullName>
    </submittedName>
</protein>
<dbReference type="Pfam" id="PF12686">
    <property type="entry name" value="DUF3800"/>
    <property type="match status" value="1"/>
</dbReference>
<dbReference type="RefSeq" id="WP_170133395.1">
    <property type="nucleotide sequence ID" value="NZ_QJKB01000001.1"/>
</dbReference>
<dbReference type="AlphaFoldDB" id="A0A318JIC4"/>
<dbReference type="InterPro" id="IPR024524">
    <property type="entry name" value="DUF3800"/>
</dbReference>
<comment type="caution">
    <text evidence="1">The sequence shown here is derived from an EMBL/GenBank/DDBJ whole genome shotgun (WGS) entry which is preliminary data.</text>
</comment>
<reference evidence="1 2" key="1">
    <citation type="submission" date="2018-05" db="EMBL/GenBank/DDBJ databases">
        <title>Genomic Encyclopedia of Type Strains, Phase IV (KMG-IV): sequencing the most valuable type-strain genomes for metagenomic binning, comparative biology and taxonomic classification.</title>
        <authorList>
            <person name="Goeker M."/>
        </authorList>
    </citation>
    <scope>NUCLEOTIDE SEQUENCE [LARGE SCALE GENOMIC DNA]</scope>
    <source>
        <strain evidence="1 2">DSM 19792</strain>
    </source>
</reference>